<dbReference type="Proteomes" id="UP000177652">
    <property type="component" value="Unassembled WGS sequence"/>
</dbReference>
<evidence type="ECO:0000313" key="2">
    <source>
        <dbReference type="EMBL" id="OGG65877.1"/>
    </source>
</evidence>
<evidence type="ECO:0000259" key="1">
    <source>
        <dbReference type="Pfam" id="PF00156"/>
    </source>
</evidence>
<dbReference type="Gene3D" id="3.40.50.2020">
    <property type="match status" value="1"/>
</dbReference>
<dbReference type="InterPro" id="IPR029057">
    <property type="entry name" value="PRTase-like"/>
</dbReference>
<dbReference type="STRING" id="1798497.A3D71_00720"/>
<sequence length="385" mass="43230">MIESALEGKPNKLIYLDQVRGALSEFRGLVLPNVAVERAIRDTLDNLSATYPDFEIIHKDSIALASEVTKNIGLRGSIFMDYHSYKEEVEKLGSPIFSVARARFNPINSTFGPTPIVGKGSPMDVQRDQLAKQFANKEVVLLDDMLTSGWTFARAIPYLTDAGIKVCAIGVVVTNKPEDTFVVPDKSLPVFAGYQVNPATDIEAFELKNFLAIPGSGAALFQGASTHRAQIEHVRESLQRYLETNRDDTHLRRELYTLQLDFDEGELLHKVSQIVSPEIKTEELLDVLHAFNLDNFHPDLVGTTRSLYIGDYHTSAWRMTDEVWKEFSRLQMETSIRLYEDIRDMNVGSITVGQLGIFDEVALDKSTSVEKYLAGRLKLLEAERT</sequence>
<dbReference type="InterPro" id="IPR000836">
    <property type="entry name" value="PRTase_dom"/>
</dbReference>
<comment type="caution">
    <text evidence="2">The sequence shown here is derived from an EMBL/GenBank/DDBJ whole genome shotgun (WGS) entry which is preliminary data.</text>
</comment>
<protein>
    <recommendedName>
        <fullName evidence="1">Phosphoribosyltransferase domain-containing protein</fullName>
    </recommendedName>
</protein>
<dbReference type="AlphaFoldDB" id="A0A1F6DX04"/>
<accession>A0A1F6DX04</accession>
<proteinExistence type="predicted"/>
<dbReference type="CDD" id="cd06223">
    <property type="entry name" value="PRTases_typeI"/>
    <property type="match status" value="1"/>
</dbReference>
<reference evidence="2 3" key="1">
    <citation type="journal article" date="2016" name="Nat. Commun.">
        <title>Thousands of microbial genomes shed light on interconnected biogeochemical processes in an aquifer system.</title>
        <authorList>
            <person name="Anantharaman K."/>
            <person name="Brown C.T."/>
            <person name="Hug L.A."/>
            <person name="Sharon I."/>
            <person name="Castelle C.J."/>
            <person name="Probst A.J."/>
            <person name="Thomas B.C."/>
            <person name="Singh A."/>
            <person name="Wilkins M.J."/>
            <person name="Karaoz U."/>
            <person name="Brodie E.L."/>
            <person name="Williams K.H."/>
            <person name="Hubbard S.S."/>
            <person name="Banfield J.F."/>
        </authorList>
    </citation>
    <scope>NUCLEOTIDE SEQUENCE [LARGE SCALE GENOMIC DNA]</scope>
</reference>
<dbReference type="SUPFAM" id="SSF53271">
    <property type="entry name" value="PRTase-like"/>
    <property type="match status" value="1"/>
</dbReference>
<feature type="domain" description="Phosphoribosyltransferase" evidence="1">
    <location>
        <begin position="112"/>
        <end position="182"/>
    </location>
</feature>
<gene>
    <name evidence="2" type="ORF">A3D71_00720</name>
</gene>
<organism evidence="2 3">
    <name type="scientific">Candidatus Kaiserbacteria bacterium RIFCSPHIGHO2_02_FULL_55_20</name>
    <dbReference type="NCBI Taxonomy" id="1798497"/>
    <lineage>
        <taxon>Bacteria</taxon>
        <taxon>Candidatus Kaiseribacteriota</taxon>
    </lineage>
</organism>
<evidence type="ECO:0000313" key="3">
    <source>
        <dbReference type="Proteomes" id="UP000177652"/>
    </source>
</evidence>
<dbReference type="EMBL" id="MFLK01000029">
    <property type="protein sequence ID" value="OGG65877.1"/>
    <property type="molecule type" value="Genomic_DNA"/>
</dbReference>
<name>A0A1F6DX04_9BACT</name>
<dbReference type="Pfam" id="PF00156">
    <property type="entry name" value="Pribosyltran"/>
    <property type="match status" value="1"/>
</dbReference>